<reference evidence="2" key="1">
    <citation type="submission" date="2023-04" db="EMBL/GenBank/DDBJ databases">
        <authorList>
            <person name="Vijverberg K."/>
            <person name="Xiong W."/>
            <person name="Schranz E."/>
        </authorList>
    </citation>
    <scope>NUCLEOTIDE SEQUENCE</scope>
</reference>
<dbReference type="EMBL" id="OX465083">
    <property type="protein sequence ID" value="CAI9293426.1"/>
    <property type="molecule type" value="Genomic_DNA"/>
</dbReference>
<sequence>MIEEPDIDMKEFFLNVDQNAERMGDNGGSSVNVEDEEIEVLNNEILIPELSSDEGGGSVGSPEELKNKIKQHVVKTRREIVIIRNDKNRVRAVCKGSIPDLIEVGVGGPINKRKCLWVLYASNWSKDADREVHTLKMKVFRAKTKANIHVRGAYAGKYSIQRDYILELQTRNPYTTVKIKVETEPNPHCESRIFKRIYICLGSLKKGFAAGKRDYVDLDGSFLKGPYPGIVLTIVGLNGNNCTYPLAYTAVEAENINSWTWFLNYLGDDLNLHRRAHCDGLLNNLYESLNSQLQKAREQSIITCLEFIKEYLMCIGVFLWEWKWELTGIPCKHGLVTIWDMRKNNKDVGLLESWVHPTYRLKTWKEMYSFKIEPINGRRMWEKYPFPTTLLPLKHYVPIGRPKKKRKKSDVEDLIASGSAYDGGPSRKGKADGVGKKADGVGKKADGAGKKTNGDERKAVGARKKINGAGKKVFGVRKKTDSAGKKANGAGKKGKNVV</sequence>
<protein>
    <recommendedName>
        <fullName evidence="4">MULE transposase domain-containing protein</fullName>
    </recommendedName>
</protein>
<evidence type="ECO:0000313" key="2">
    <source>
        <dbReference type="EMBL" id="CAI9293426.1"/>
    </source>
</evidence>
<dbReference type="PANTHER" id="PTHR31973:SF190">
    <property type="entry name" value="MULE TRANSPOSASE DOMAIN-CONTAINING PROTEIN"/>
    <property type="match status" value="1"/>
</dbReference>
<feature type="region of interest" description="Disordered" evidence="1">
    <location>
        <begin position="416"/>
        <end position="498"/>
    </location>
</feature>
<evidence type="ECO:0000313" key="3">
    <source>
        <dbReference type="Proteomes" id="UP001177003"/>
    </source>
</evidence>
<name>A0AA36EEE8_LACSI</name>
<dbReference type="PANTHER" id="PTHR31973">
    <property type="entry name" value="POLYPROTEIN, PUTATIVE-RELATED"/>
    <property type="match status" value="1"/>
</dbReference>
<keyword evidence="3" id="KW-1185">Reference proteome</keyword>
<evidence type="ECO:0008006" key="4">
    <source>
        <dbReference type="Google" id="ProtNLM"/>
    </source>
</evidence>
<gene>
    <name evidence="2" type="ORF">LSALG_LOCUS32449</name>
</gene>
<accession>A0AA36EEE8</accession>
<organism evidence="2 3">
    <name type="scientific">Lactuca saligna</name>
    <name type="common">Willowleaf lettuce</name>
    <dbReference type="NCBI Taxonomy" id="75948"/>
    <lineage>
        <taxon>Eukaryota</taxon>
        <taxon>Viridiplantae</taxon>
        <taxon>Streptophyta</taxon>
        <taxon>Embryophyta</taxon>
        <taxon>Tracheophyta</taxon>
        <taxon>Spermatophyta</taxon>
        <taxon>Magnoliopsida</taxon>
        <taxon>eudicotyledons</taxon>
        <taxon>Gunneridae</taxon>
        <taxon>Pentapetalae</taxon>
        <taxon>asterids</taxon>
        <taxon>campanulids</taxon>
        <taxon>Asterales</taxon>
        <taxon>Asteraceae</taxon>
        <taxon>Cichorioideae</taxon>
        <taxon>Cichorieae</taxon>
        <taxon>Lactucinae</taxon>
        <taxon>Lactuca</taxon>
    </lineage>
</organism>
<dbReference type="AlphaFoldDB" id="A0AA36EEE8"/>
<feature type="compositionally biased region" description="Basic and acidic residues" evidence="1">
    <location>
        <begin position="429"/>
        <end position="459"/>
    </location>
</feature>
<proteinExistence type="predicted"/>
<dbReference type="Proteomes" id="UP001177003">
    <property type="component" value="Chromosome 7"/>
</dbReference>
<evidence type="ECO:0000256" key="1">
    <source>
        <dbReference type="SAM" id="MobiDB-lite"/>
    </source>
</evidence>